<evidence type="ECO:0000259" key="7">
    <source>
        <dbReference type="Pfam" id="PF01301"/>
    </source>
</evidence>
<keyword evidence="3 4" id="KW-0326">Glycosidase</keyword>
<feature type="domain" description="Glycoside hydrolase 35 catalytic" evidence="7">
    <location>
        <begin position="36"/>
        <end position="357"/>
    </location>
</feature>
<feature type="chain" id="PRO_5045353519" description="Beta-galactosidase" evidence="6">
    <location>
        <begin position="17"/>
        <end position="658"/>
    </location>
</feature>
<dbReference type="InterPro" id="IPR017853">
    <property type="entry name" value="GH"/>
</dbReference>
<dbReference type="Pfam" id="PF21467">
    <property type="entry name" value="BetaGal_gal-bd"/>
    <property type="match status" value="1"/>
</dbReference>
<dbReference type="PANTHER" id="PTHR23421">
    <property type="entry name" value="BETA-GALACTOSIDASE RELATED"/>
    <property type="match status" value="1"/>
</dbReference>
<accession>A0ABN8Q101</accession>
<comment type="catalytic activity">
    <reaction evidence="4">
        <text>Hydrolysis of terminal non-reducing beta-D-galactose residues in beta-D-galactosides.</text>
        <dbReference type="EC" id="3.2.1.23"/>
    </reaction>
</comment>
<dbReference type="SUPFAM" id="SSF49785">
    <property type="entry name" value="Galactose-binding domain-like"/>
    <property type="match status" value="1"/>
</dbReference>
<dbReference type="PROSITE" id="PS01182">
    <property type="entry name" value="GLYCOSYL_HYDROL_F35"/>
    <property type="match status" value="1"/>
</dbReference>
<sequence>MAIGVYLLVCLTYATCILFHQTAARSFTVDYKNNVFLKDGEPFRYISGSIHYFRVPRVFWRDRLEKMKAAGLNAIQTYIAWQVHEKVEGQYDFEGGNDFVDFTQLAGSLGLLVIIRAGPFIAAERDMGGFPPWLLKDYTANYMPRFRTMKNAAYIAAVDRWMGVLLPKIKPLIYSNGGPVITVQVENEYGSMEQCDHQYMAHLKDLFVKYLGNDVLLFTNNGCTERMFECGTLQGMLSTVDAGGGEKNVEKCFETQRSFKLMGPLVDTEFYPGWIDNWGVKFQHRDAEVIANDFDTLLSANYSVNVYVFHGGTNFGFMNGANFYHGYKPQITSYDYDAPISESGELTKKYFAMREVILKHRGLPPLPVPVSIPKQSYGNIYMTKVAYLLDVVHSLSPFGPIKTVLPKTMESVGQNYGFLLYRTQIPQKFANTNVELEILGLRDRGIILVGQERRATLSRASFNRTSFNLADNLTLNILMENQGHITGGSDMQDPKGILGNVTINKEILVDWEMYTLDLQSSQGWSEAFKNDNTGIPSNLLSDVPTFYHGFFDISSDGNPGDTFLKFQNWHKGQLYVNGVNLGRYWPVKGPQQTLYVPGSLLSAGKSNEVILLELDSAPCTVPESCFVQSVSTPILWMGALLSRREFDGDFSTSNWNPL</sequence>
<evidence type="ECO:0000256" key="2">
    <source>
        <dbReference type="ARBA" id="ARBA00022801"/>
    </source>
</evidence>
<dbReference type="InterPro" id="IPR001944">
    <property type="entry name" value="Glycoside_Hdrlase_35"/>
</dbReference>
<feature type="domain" description="Beta-galactosidase 1-like first all-beta" evidence="8">
    <location>
        <begin position="406"/>
        <end position="517"/>
    </location>
</feature>
<evidence type="ECO:0000256" key="4">
    <source>
        <dbReference type="RuleBase" id="RU000675"/>
    </source>
</evidence>
<gene>
    <name evidence="10" type="ORF">PLOB_00049997</name>
</gene>
<dbReference type="EMBL" id="CALNXK010000098">
    <property type="protein sequence ID" value="CAH3154393.1"/>
    <property type="molecule type" value="Genomic_DNA"/>
</dbReference>
<keyword evidence="11" id="KW-1185">Reference proteome</keyword>
<keyword evidence="6" id="KW-0732">Signal</keyword>
<protein>
    <recommendedName>
        <fullName evidence="4">Beta-galactosidase</fullName>
        <ecNumber evidence="4">3.2.1.23</ecNumber>
    </recommendedName>
</protein>
<evidence type="ECO:0000256" key="5">
    <source>
        <dbReference type="RuleBase" id="RU003679"/>
    </source>
</evidence>
<dbReference type="InterPro" id="IPR026283">
    <property type="entry name" value="B-gal_1-like"/>
</dbReference>
<dbReference type="Gene3D" id="3.20.20.80">
    <property type="entry name" value="Glycosidases"/>
    <property type="match status" value="1"/>
</dbReference>
<evidence type="ECO:0000313" key="10">
    <source>
        <dbReference type="EMBL" id="CAH3154393.1"/>
    </source>
</evidence>
<dbReference type="SUPFAM" id="SSF51445">
    <property type="entry name" value="(Trans)glycosidases"/>
    <property type="match status" value="1"/>
</dbReference>
<evidence type="ECO:0000256" key="6">
    <source>
        <dbReference type="SAM" id="SignalP"/>
    </source>
</evidence>
<dbReference type="InterPro" id="IPR019801">
    <property type="entry name" value="Glyco_hydro_35_CS"/>
</dbReference>
<proteinExistence type="inferred from homology"/>
<dbReference type="PRINTS" id="PR00742">
    <property type="entry name" value="GLHYDRLASE35"/>
</dbReference>
<feature type="signal peptide" evidence="6">
    <location>
        <begin position="1"/>
        <end position="16"/>
    </location>
</feature>
<organism evidence="10 11">
    <name type="scientific">Porites lobata</name>
    <dbReference type="NCBI Taxonomy" id="104759"/>
    <lineage>
        <taxon>Eukaryota</taxon>
        <taxon>Metazoa</taxon>
        <taxon>Cnidaria</taxon>
        <taxon>Anthozoa</taxon>
        <taxon>Hexacorallia</taxon>
        <taxon>Scleractinia</taxon>
        <taxon>Fungiina</taxon>
        <taxon>Poritidae</taxon>
        <taxon>Porites</taxon>
    </lineage>
</organism>
<dbReference type="InterPro" id="IPR048912">
    <property type="entry name" value="BetaGal1-like_ABD1"/>
</dbReference>
<comment type="caution">
    <text evidence="10">The sequence shown here is derived from an EMBL/GenBank/DDBJ whole genome shotgun (WGS) entry which is preliminary data.</text>
</comment>
<reference evidence="10 11" key="1">
    <citation type="submission" date="2022-05" db="EMBL/GenBank/DDBJ databases">
        <authorList>
            <consortium name="Genoscope - CEA"/>
            <person name="William W."/>
        </authorList>
    </citation>
    <scope>NUCLEOTIDE SEQUENCE [LARGE SCALE GENOMIC DNA]</scope>
</reference>
<dbReference type="InterPro" id="IPR008979">
    <property type="entry name" value="Galactose-bd-like_sf"/>
</dbReference>
<feature type="domain" description="Beta-galactosidase galactose-binding" evidence="9">
    <location>
        <begin position="544"/>
        <end position="605"/>
    </location>
</feature>
<dbReference type="Gene3D" id="2.60.120.260">
    <property type="entry name" value="Galactose-binding domain-like"/>
    <property type="match status" value="2"/>
</dbReference>
<evidence type="ECO:0000256" key="1">
    <source>
        <dbReference type="ARBA" id="ARBA00009809"/>
    </source>
</evidence>
<name>A0ABN8Q101_9CNID</name>
<comment type="similarity">
    <text evidence="1 5">Belongs to the glycosyl hydrolase 35 family.</text>
</comment>
<evidence type="ECO:0000259" key="9">
    <source>
        <dbReference type="Pfam" id="PF21467"/>
    </source>
</evidence>
<evidence type="ECO:0000259" key="8">
    <source>
        <dbReference type="Pfam" id="PF21317"/>
    </source>
</evidence>
<dbReference type="InterPro" id="IPR048913">
    <property type="entry name" value="BetaGal_gal-bd"/>
</dbReference>
<evidence type="ECO:0000313" key="11">
    <source>
        <dbReference type="Proteomes" id="UP001159405"/>
    </source>
</evidence>
<dbReference type="InterPro" id="IPR031330">
    <property type="entry name" value="Gly_Hdrlase_35_cat"/>
</dbReference>
<dbReference type="Proteomes" id="UP001159405">
    <property type="component" value="Unassembled WGS sequence"/>
</dbReference>
<keyword evidence="2 4" id="KW-0378">Hydrolase</keyword>
<evidence type="ECO:0000256" key="3">
    <source>
        <dbReference type="ARBA" id="ARBA00023295"/>
    </source>
</evidence>
<dbReference type="Pfam" id="PF21317">
    <property type="entry name" value="BetaGal_ABD_1"/>
    <property type="match status" value="1"/>
</dbReference>
<dbReference type="EC" id="3.2.1.23" evidence="4"/>
<dbReference type="PIRSF" id="PIRSF006336">
    <property type="entry name" value="B-gal"/>
    <property type="match status" value="1"/>
</dbReference>
<dbReference type="Pfam" id="PF01301">
    <property type="entry name" value="Glyco_hydro_35"/>
    <property type="match status" value="1"/>
</dbReference>